<evidence type="ECO:0000256" key="5">
    <source>
        <dbReference type="SAM" id="SignalP"/>
    </source>
</evidence>
<dbReference type="InterPro" id="IPR016024">
    <property type="entry name" value="ARM-type_fold"/>
</dbReference>
<dbReference type="EMBL" id="ABCK01000012">
    <property type="protein sequence ID" value="EDM27062.1"/>
    <property type="molecule type" value="Genomic_DNA"/>
</dbReference>
<keyword evidence="3 4" id="KW-0408">Iron</keyword>
<gene>
    <name evidence="7" type="ORF">LNTAR_07454</name>
</gene>
<dbReference type="RefSeq" id="WP_007279269.1">
    <property type="nucleotide sequence ID" value="NZ_ABCK01000012.1"/>
</dbReference>
<dbReference type="InterPro" id="IPR009056">
    <property type="entry name" value="Cyt_c-like_dom"/>
</dbReference>
<reference evidence="7 8" key="1">
    <citation type="journal article" date="2010" name="J. Bacteriol.">
        <title>Genome sequence of Lentisphaera araneosa HTCC2155T, the type species of the order Lentisphaerales in the phylum Lentisphaerae.</title>
        <authorList>
            <person name="Thrash J.C."/>
            <person name="Cho J.C."/>
            <person name="Vergin K.L."/>
            <person name="Morris R.M."/>
            <person name="Giovannoni S.J."/>
        </authorList>
    </citation>
    <scope>NUCLEOTIDE SEQUENCE [LARGE SCALE GENOMIC DNA]</scope>
    <source>
        <strain evidence="7 8">HTCC2155</strain>
    </source>
</reference>
<dbReference type="PROSITE" id="PS51007">
    <property type="entry name" value="CYTC"/>
    <property type="match status" value="1"/>
</dbReference>
<evidence type="ECO:0000256" key="3">
    <source>
        <dbReference type="ARBA" id="ARBA00023004"/>
    </source>
</evidence>
<dbReference type="Proteomes" id="UP000004947">
    <property type="component" value="Unassembled WGS sequence"/>
</dbReference>
<dbReference type="InterPro" id="IPR013427">
    <property type="entry name" value="Haem-bd_dom_put"/>
</dbReference>
<dbReference type="GO" id="GO:0020037">
    <property type="term" value="F:heme binding"/>
    <property type="evidence" value="ECO:0007669"/>
    <property type="project" value="InterPro"/>
</dbReference>
<dbReference type="InterPro" id="IPR011041">
    <property type="entry name" value="Quinoprot_gluc/sorb_DH_b-prop"/>
</dbReference>
<dbReference type="InterPro" id="IPR036909">
    <property type="entry name" value="Cyt_c-like_dom_sf"/>
</dbReference>
<evidence type="ECO:0000256" key="4">
    <source>
        <dbReference type="PROSITE-ProRule" id="PRU00433"/>
    </source>
</evidence>
<name>A6DN26_9BACT</name>
<keyword evidence="1 4" id="KW-0349">Heme</keyword>
<dbReference type="Gene3D" id="1.25.10.10">
    <property type="entry name" value="Leucine-rich Repeat Variant"/>
    <property type="match status" value="1"/>
</dbReference>
<sequence length="1105" mass="124320">MSSTISKIILAFGLISSMSFNSKAQGKNSKLAFRIPPEFDLHIYADSQKISNPVSITIDPQNRVYVAEVQRFQRGVEDSRQHNLWFMDELKINSLQGRLDLYEKWTKKGRFKPGHFTEYSDLITILEDTTGDEQADKSRTYACGFNEPLAGNAGSVLLAPNGEMYYANIPHIWKLEDQDGDGIHDKKEKFISGFGFRNGVNGHDLHGLEWGVDGRLYFSNGDRGYRVKTKEGKVLKSSERGTIFRCEPDGSHLEEFTFGNRNPQDLAFDQYGNLFTVDNNRGQGDKSRVCYLVELGDYGWNSGHENKTTFFRATKLNERKGPKPLDAWVLEGDWREQHQGQAAYVIPSIFFIPGGSAGMTFNPGESMGSKYDNKFLFSAYQNGVHAFDLEPDGAGLKKKDHDHFWSGGLIMDTEFDRDGRLYLADYVASGNPRDGSRKGAIYLLKNPEAMQKESVLSASRILRKGFTSSSAQELYQNLFHRDMRVRLFSQFELAKRKDAKVFAKGLQQTENELARLHSIWGFGQLSRKDKSFNKELLKFCEDRNWRVRAQIAKVLGESKDPKTKEPLMKLLKDEHARVQFYAATALGKVANDAKVIQALIHTASKNDDVFLRHAIAAGLIYTSNADEISKYIKNSSPASRMVSLLALTRLNDERVIDFLDDAAVSIVQEAVLAIDRMNHHDLAMRAALALKKFTQGKPQLTETILERLLQWNFRRGDALAVENVRALIYNSSAPEHIRQVALNDLIRWQQEAPMDPIIGQIRPVNSERFDTAPQIKAIVSDLLDKEESKAMKALLTSLSIEYGLAKNKNLLAAQVMNPNGDVAERLNLYKKLISSSDASVAKITETLLQDKEFVLRKEALFHLSQSDMLMFNDYLQNLYDKQIDLQLLYLALAHKTYVKGERLLIKSLSQAIEGNYEPSALLELQEAAEKSQHKAVKHLLGKFKNTLKDQGPLHEYKATLYGGDPINGRKMVYNEGLGQCIICHKIEDKGGVVAPDLSHIASLERARPEYLMESIVAPANYVVPGYGNVTVQMKNGDTLVASLVSQDEQTLVLKMADGKNKDFAMADVASVSKPLSSMPPLGTVLSKRDLRDIIAYLKTLKKKEH</sequence>
<evidence type="ECO:0000313" key="8">
    <source>
        <dbReference type="Proteomes" id="UP000004947"/>
    </source>
</evidence>
<dbReference type="PANTHER" id="PTHR33546:SF1">
    <property type="entry name" value="LARGE, MULTIFUNCTIONAL SECRETED PROTEIN"/>
    <property type="match status" value="1"/>
</dbReference>
<organism evidence="7 8">
    <name type="scientific">Lentisphaera araneosa HTCC2155</name>
    <dbReference type="NCBI Taxonomy" id="313628"/>
    <lineage>
        <taxon>Bacteria</taxon>
        <taxon>Pseudomonadati</taxon>
        <taxon>Lentisphaerota</taxon>
        <taxon>Lentisphaeria</taxon>
        <taxon>Lentisphaerales</taxon>
        <taxon>Lentisphaeraceae</taxon>
        <taxon>Lentisphaera</taxon>
    </lineage>
</organism>
<evidence type="ECO:0000259" key="6">
    <source>
        <dbReference type="PROSITE" id="PS51007"/>
    </source>
</evidence>
<dbReference type="eggNOG" id="COG2133">
    <property type="taxonomic scope" value="Bacteria"/>
</dbReference>
<protein>
    <recommendedName>
        <fullName evidence="6">Cytochrome c domain-containing protein</fullName>
    </recommendedName>
</protein>
<dbReference type="Pfam" id="PF13646">
    <property type="entry name" value="HEAT_2"/>
    <property type="match status" value="1"/>
</dbReference>
<dbReference type="SUPFAM" id="SSF46626">
    <property type="entry name" value="Cytochrome c"/>
    <property type="match status" value="1"/>
</dbReference>
<dbReference type="PANTHER" id="PTHR33546">
    <property type="entry name" value="LARGE, MULTIFUNCTIONAL SECRETED PROTEIN-RELATED"/>
    <property type="match status" value="1"/>
</dbReference>
<keyword evidence="8" id="KW-1185">Reference proteome</keyword>
<dbReference type="GO" id="GO:0009055">
    <property type="term" value="F:electron transfer activity"/>
    <property type="evidence" value="ECO:0007669"/>
    <property type="project" value="InterPro"/>
</dbReference>
<keyword evidence="5" id="KW-0732">Signal</keyword>
<feature type="signal peptide" evidence="5">
    <location>
        <begin position="1"/>
        <end position="24"/>
    </location>
</feature>
<dbReference type="eggNOG" id="COG3474">
    <property type="taxonomic scope" value="Bacteria"/>
</dbReference>
<evidence type="ECO:0000256" key="1">
    <source>
        <dbReference type="ARBA" id="ARBA00022617"/>
    </source>
</evidence>
<keyword evidence="2 4" id="KW-0479">Metal-binding</keyword>
<dbReference type="GO" id="GO:0046872">
    <property type="term" value="F:metal ion binding"/>
    <property type="evidence" value="ECO:0007669"/>
    <property type="project" value="UniProtKB-KW"/>
</dbReference>
<proteinExistence type="predicted"/>
<accession>A6DN26</accession>
<dbReference type="InterPro" id="IPR011989">
    <property type="entry name" value="ARM-like"/>
</dbReference>
<evidence type="ECO:0000313" key="7">
    <source>
        <dbReference type="EMBL" id="EDM27062.1"/>
    </source>
</evidence>
<dbReference type="NCBIfam" id="TIGR02603">
    <property type="entry name" value="CxxCH_TIGR02603"/>
    <property type="match status" value="1"/>
</dbReference>
<feature type="chain" id="PRO_5002692391" description="Cytochrome c domain-containing protein" evidence="5">
    <location>
        <begin position="25"/>
        <end position="1105"/>
    </location>
</feature>
<dbReference type="Gene3D" id="1.10.760.10">
    <property type="entry name" value="Cytochrome c-like domain"/>
    <property type="match status" value="1"/>
</dbReference>
<feature type="domain" description="Cytochrome c" evidence="6">
    <location>
        <begin position="963"/>
        <end position="1101"/>
    </location>
</feature>
<dbReference type="SUPFAM" id="SSF50952">
    <property type="entry name" value="Soluble quinoprotein glucose dehydrogenase"/>
    <property type="match status" value="1"/>
</dbReference>
<dbReference type="AlphaFoldDB" id="A6DN26"/>
<dbReference type="InterPro" id="IPR011042">
    <property type="entry name" value="6-blade_b-propeller_TolB-like"/>
</dbReference>
<dbReference type="SMART" id="SM00567">
    <property type="entry name" value="EZ_HEAT"/>
    <property type="match status" value="2"/>
</dbReference>
<comment type="caution">
    <text evidence="7">The sequence shown here is derived from an EMBL/GenBank/DDBJ whole genome shotgun (WGS) entry which is preliminary data.</text>
</comment>
<dbReference type="InterPro" id="IPR055557">
    <property type="entry name" value="DUF7133"/>
</dbReference>
<dbReference type="Gene3D" id="2.120.10.30">
    <property type="entry name" value="TolB, C-terminal domain"/>
    <property type="match status" value="1"/>
</dbReference>
<dbReference type="OrthoDB" id="9770043at2"/>
<dbReference type="Pfam" id="PF23500">
    <property type="entry name" value="DUF7133"/>
    <property type="match status" value="1"/>
</dbReference>
<dbReference type="eggNOG" id="COG1413">
    <property type="taxonomic scope" value="Bacteria"/>
</dbReference>
<dbReference type="InterPro" id="IPR004155">
    <property type="entry name" value="PBS_lyase_HEAT"/>
</dbReference>
<dbReference type="STRING" id="313628.LNTAR_07454"/>
<dbReference type="SUPFAM" id="SSF48371">
    <property type="entry name" value="ARM repeat"/>
    <property type="match status" value="1"/>
</dbReference>
<evidence type="ECO:0000256" key="2">
    <source>
        <dbReference type="ARBA" id="ARBA00022723"/>
    </source>
</evidence>